<feature type="domain" description="FAR1" evidence="2">
    <location>
        <begin position="61"/>
        <end position="139"/>
    </location>
</feature>
<proteinExistence type="predicted"/>
<gene>
    <name evidence="4" type="ORF">A2U01_0011738</name>
</gene>
<protein>
    <submittedName>
        <fullName evidence="4">Protein FAR1-RELATED SEQUENCE 6</fullName>
    </submittedName>
</protein>
<organism evidence="4 5">
    <name type="scientific">Trifolium medium</name>
    <dbReference type="NCBI Taxonomy" id="97028"/>
    <lineage>
        <taxon>Eukaryota</taxon>
        <taxon>Viridiplantae</taxon>
        <taxon>Streptophyta</taxon>
        <taxon>Embryophyta</taxon>
        <taxon>Tracheophyta</taxon>
        <taxon>Spermatophyta</taxon>
        <taxon>Magnoliopsida</taxon>
        <taxon>eudicotyledons</taxon>
        <taxon>Gunneridae</taxon>
        <taxon>Pentapetalae</taxon>
        <taxon>rosids</taxon>
        <taxon>fabids</taxon>
        <taxon>Fabales</taxon>
        <taxon>Fabaceae</taxon>
        <taxon>Papilionoideae</taxon>
        <taxon>50 kb inversion clade</taxon>
        <taxon>NPAAA clade</taxon>
        <taxon>Hologalegina</taxon>
        <taxon>IRL clade</taxon>
        <taxon>Trifolieae</taxon>
        <taxon>Trifolium</taxon>
    </lineage>
</organism>
<dbReference type="PANTHER" id="PTHR31569">
    <property type="entry name" value="SWIM-TYPE DOMAIN-CONTAINING PROTEIN"/>
    <property type="match status" value="1"/>
</dbReference>
<dbReference type="Pfam" id="PF03101">
    <property type="entry name" value="FAR1"/>
    <property type="match status" value="1"/>
</dbReference>
<name>A0A392MUV7_9FABA</name>
<dbReference type="InterPro" id="IPR018289">
    <property type="entry name" value="MULE_transposase_dom"/>
</dbReference>
<dbReference type="AlphaFoldDB" id="A0A392MUV7"/>
<keyword evidence="5" id="KW-1185">Reference proteome</keyword>
<dbReference type="Proteomes" id="UP000265520">
    <property type="component" value="Unassembled WGS sequence"/>
</dbReference>
<comment type="caution">
    <text evidence="4">The sequence shown here is derived from an EMBL/GenBank/DDBJ whole genome shotgun (WGS) entry which is preliminary data.</text>
</comment>
<feature type="non-terminal residue" evidence="4">
    <location>
        <position position="343"/>
    </location>
</feature>
<dbReference type="EMBL" id="LXQA010019114">
    <property type="protein sequence ID" value="MCH90815.1"/>
    <property type="molecule type" value="Genomic_DNA"/>
</dbReference>
<dbReference type="InterPro" id="IPR052579">
    <property type="entry name" value="Zinc_finger_SWIM"/>
</dbReference>
<evidence type="ECO:0000313" key="5">
    <source>
        <dbReference type="Proteomes" id="UP000265520"/>
    </source>
</evidence>
<accession>A0A392MUV7</accession>
<evidence type="ECO:0000256" key="1">
    <source>
        <dbReference type="SAM" id="MobiDB-lite"/>
    </source>
</evidence>
<feature type="domain" description="MULE transposase" evidence="3">
    <location>
        <begin position="254"/>
        <end position="342"/>
    </location>
</feature>
<dbReference type="InterPro" id="IPR004330">
    <property type="entry name" value="FAR1_DNA_bnd_dom"/>
</dbReference>
<reference evidence="4 5" key="1">
    <citation type="journal article" date="2018" name="Front. Plant Sci.">
        <title>Red Clover (Trifolium pratense) and Zigzag Clover (T. medium) - A Picture of Genomic Similarities and Differences.</title>
        <authorList>
            <person name="Dluhosova J."/>
            <person name="Istvanek J."/>
            <person name="Nedelnik J."/>
            <person name="Repkova J."/>
        </authorList>
    </citation>
    <scope>NUCLEOTIDE SEQUENCE [LARGE SCALE GENOMIC DNA]</scope>
    <source>
        <strain evidence="5">cv. 10/8</strain>
        <tissue evidence="4">Leaf</tissue>
    </source>
</reference>
<dbReference type="Pfam" id="PF10551">
    <property type="entry name" value="MULE"/>
    <property type="match status" value="1"/>
</dbReference>
<evidence type="ECO:0000313" key="4">
    <source>
        <dbReference type="EMBL" id="MCH90815.1"/>
    </source>
</evidence>
<evidence type="ECO:0000259" key="3">
    <source>
        <dbReference type="Pfam" id="PF10551"/>
    </source>
</evidence>
<evidence type="ECO:0000259" key="2">
    <source>
        <dbReference type="Pfam" id="PF03101"/>
    </source>
</evidence>
<dbReference type="PANTHER" id="PTHR31569:SF4">
    <property type="entry name" value="SWIM-TYPE DOMAIN-CONTAINING PROTEIN"/>
    <property type="match status" value="1"/>
</dbReference>
<sequence length="343" mass="39348">MDKPSTSRAIVVSSKGDDKGDVQKKKKPMDVQPTADLSAHFATDKQFTTREKFKDWADVVANNLGFTTVILKSDNGNNKRNPFVTLGCQRNGEKKAYVNKKREATTTLKCGCLFMVRSYHLKSGGWTVSVLNGTHNHVMAQRQEGHIYAERLEPEEIELVREMTKNRAPPRNILSTVRRKYPSTWTTIKHIYNLRQRLRLEVRGERTEMQQLLKCLSGGKYTYNTRLCRDTETISDIFFAHPESIKLFNLFHIVLVMESTYKTNKYGFPLLEFVGNTSTEQTFSVGFAFMTAEKEDHFIWALQKCRDLLRCADDVKVVVTDREGALMNAVEKVFPKATDLLCR</sequence>
<feature type="region of interest" description="Disordered" evidence="1">
    <location>
        <begin position="1"/>
        <end position="31"/>
    </location>
</feature>